<feature type="compositionally biased region" description="Polar residues" evidence="1">
    <location>
        <begin position="53"/>
        <end position="78"/>
    </location>
</feature>
<name>A0A3B5KEG6_TAKRU</name>
<evidence type="ECO:0000313" key="3">
    <source>
        <dbReference type="Ensembl" id="ENSTRUP00000054422.2"/>
    </source>
</evidence>
<dbReference type="InParanoid" id="A0A3B5KEG6"/>
<feature type="domain" description="Myb-like" evidence="2">
    <location>
        <begin position="420"/>
        <end position="468"/>
    </location>
</feature>
<dbReference type="GeneTree" id="ENSGT00390000012762"/>
<feature type="region of interest" description="Disordered" evidence="1">
    <location>
        <begin position="1470"/>
        <end position="1496"/>
    </location>
</feature>
<feature type="region of interest" description="Disordered" evidence="1">
    <location>
        <begin position="1706"/>
        <end position="1743"/>
    </location>
</feature>
<feature type="region of interest" description="Disordered" evidence="1">
    <location>
        <begin position="922"/>
        <end position="1231"/>
    </location>
</feature>
<sequence length="2071" mass="221272">MFRRSRFSVRPNVGAAGRTAAAPQEAPPVNQNNEDTSKITAPSDTDTAVAEKSATTPSENPSAQGDGSDQIADTSSAAVQRRKRFSVKPKVVPGRPSVLARTAKSPVKADRETPLNVPGKAEDGTENASQSSAAAAPRELPSTRRRRPSEDSQQSKIQPKPQPVPSDSSAAATEDLRNRSHQPADAGERLETTSDCQVKESPFKVPEKVPPSLPRKDVSEISERAKMLVSSKIGRSTSAASFSLSRLLNDPSDLHRLAKARKLRELLKEEAHKEKRLKRSKWQSKEFTLDPAKMTMRDLIHYLPESNPMNSCLEVAAPEDESVVSPFPEGEDPPERAQEPAGSQRDEGEDEDEEAADGDQDEALLVPQVKVAEDGSLIIDESSLTVEVQRAKGPNLIQDRDPIFERGSTTTYSSFRKGSYSKPWSNEETDMFFLAVSMVGTDFTMICQLFPHRARSEIKNKFKKEERQNSWRVDKAFRERRKLDIEYFSKLLEMILEVQKNRKKHRSLAQRNGTKKRKGKGKKAQKKLSDVEEEEEDEIPDLEEEEDDEDEDLCSESQAAVSPPKKQRKMSHGQEATTDERGRHSRDNGEQDKVCIPEAAEASPHDDDASTDRPVADPTASEDAAVKPDKPSPGRAARPLPRLDRKCVKKPPAPSTTSKNNTSGEADVTGNDAATDEANNEPSVQQCKKRKADDVSSDEEATKCQPLKPTRYGRMPKPTKPLTYPTKEDALSSPSEAPPASPTAPSAPRPKSKCPAKKKGKASVQEPKRPKLITLRASQSEYSDDDGEENQEWAGPQQQLGCASSGDSAAAFVPASLCSLHPLSVEVEETMEELDILASMPDVFGISQDALCSDVKTVENETCSAEPREHQLDLLVDVIDCLPSEYTVSEEESYNEAAQTLLAIGNLAPGATSAENHSALKAEAVSEGERTLETDQGTASMSDNREMATHGVAGSSESVGNTEPQSSLNDNGHAASAGDQKTETPQLPPSAENSEQISSQAKPRRTSKIKPNPVLRTSRAVRSKTQADTPPGSVESNAAAPSSSETTEIPSATEVNKTEMSQNSSSNEICEGKVPEAAAGSLEKDASTGMETSLEPMTTDEIVTPGTSESAGLASDKPATDASVSDPNMGDDSAASQKEEGRNALHTRKRRFQKAKPNLPTTPRAARSRFQTTQGSASTPDPELKSAETDISSPGSRQDLGSDSLPSETGLTAEKKTEPERVRQLLSSVAASDQITVRTQEATTELGSTEAVGEQIHSHMGEKEPLPEPAAVTSSDPSASCPINREDPAVCQRGAMESSSTNPVRKGRFQKVRPKPNLVSIARSVRSNPTTSNPPSTPRSYEATGGQATGPPAITSPVRIIDGAASGSGLLPTPDTSSSVTAPQDPIMTEAEQTGVGVEGQAESSVDPSTSLNKDLPVTQEGTATTCPTRKGQRLKPNLPQTSRRARCKPQSAEEPVAATLVEKPLSCDVSASQNDQISSAGPAGTPDMAAPSATSQLCPVMDLTLAEDQGKNVGSSECPAKHEPQRRRRFAKAKPNFGSSARNVPAKLPPSDTSKASEQHHEDTQILLPPTERDGEHSMSTGKSGDSQNDEVMASHRVATAIHGVAHNRSARTDSDTPSDDAADVSQVRHPENVSAGTEMKSVRVEPSPGVKESPQQACSERKSGDPHTSGTAKATSVTQRRGDQSEPVAFAKALAVLARRGRLVRPKPNLGPSSRSKQSQILTQREGDCSSSDAQVSTQRPIGGAVEQENPAAGASSEVLDHVDQPHAVAGPPLGSLDEVSYTQDLTTSSAAGHQIPADFMLSEMLSGQVPADPDETFFILSLTEIPLCSLREMGDSTSEPLLPVAELSQQQQSVSEESLGEPPAQVVVSIKEGGLVTVGGVPPDPAAHKGSDLDNPVDPHESVAVEASTSPAAERRPPRPRRRHGQSTAAAKQHQRKKRGRGASELPGPLPEPEGHLRNVTPGGGTDAKDARSAAGTTLTRTTRLRASSHGSPCDEHKHSAVSPPHSIAKTAAAQQDTASAPPPAPPPPAEEDAELISDTEENDGTEQPPTGVSQYFLSDIFTEVEDE</sequence>
<feature type="compositionally biased region" description="Basic and acidic residues" evidence="1">
    <location>
        <begin position="603"/>
        <end position="615"/>
    </location>
</feature>
<feature type="compositionally biased region" description="Low complexity" evidence="1">
    <location>
        <begin position="2014"/>
        <end position="2023"/>
    </location>
</feature>
<keyword evidence="4" id="KW-1185">Reference proteome</keyword>
<feature type="compositionally biased region" description="Polar residues" evidence="1">
    <location>
        <begin position="991"/>
        <end position="1001"/>
    </location>
</feature>
<dbReference type="Proteomes" id="UP000005226">
    <property type="component" value="Chromosome 6"/>
</dbReference>
<feature type="region of interest" description="Disordered" evidence="1">
    <location>
        <begin position="1509"/>
        <end position="1688"/>
    </location>
</feature>
<feature type="compositionally biased region" description="Basic residues" evidence="1">
    <location>
        <begin position="501"/>
        <end position="526"/>
    </location>
</feature>
<feature type="region of interest" description="Disordered" evidence="1">
    <location>
        <begin position="501"/>
        <end position="804"/>
    </location>
</feature>
<dbReference type="InterPro" id="IPR009057">
    <property type="entry name" value="Homeodomain-like_sf"/>
</dbReference>
<proteinExistence type="predicted"/>
<feature type="compositionally biased region" description="Basic residues" evidence="1">
    <location>
        <begin position="750"/>
        <end position="761"/>
    </location>
</feature>
<feature type="compositionally biased region" description="Polar residues" evidence="1">
    <location>
        <begin position="655"/>
        <end position="664"/>
    </location>
</feature>
<feature type="compositionally biased region" description="Polar residues" evidence="1">
    <location>
        <begin position="1470"/>
        <end position="1480"/>
    </location>
</feature>
<dbReference type="PANTHER" id="PTHR22929">
    <property type="entry name" value="RNA POLYMERASE III TRANSCRIPTION INITIATION FACTOR B"/>
    <property type="match status" value="1"/>
</dbReference>
<feature type="compositionally biased region" description="Basic and acidic residues" evidence="1">
    <location>
        <begin position="1213"/>
        <end position="1223"/>
    </location>
</feature>
<feature type="compositionally biased region" description="Basic residues" evidence="1">
    <location>
        <begin position="1145"/>
        <end position="1154"/>
    </location>
</feature>
<feature type="compositionally biased region" description="Acidic residues" evidence="1">
    <location>
        <begin position="2033"/>
        <end position="2048"/>
    </location>
</feature>
<dbReference type="SUPFAM" id="SSF46689">
    <property type="entry name" value="Homeodomain-like"/>
    <property type="match status" value="1"/>
</dbReference>
<dbReference type="InterPro" id="IPR001005">
    <property type="entry name" value="SANT/Myb"/>
</dbReference>
<protein>
    <recommendedName>
        <fullName evidence="2">Myb-like domain-containing protein</fullName>
    </recommendedName>
</protein>
<feature type="compositionally biased region" description="Polar residues" evidence="1">
    <location>
        <begin position="1189"/>
        <end position="1210"/>
    </location>
</feature>
<evidence type="ECO:0000256" key="1">
    <source>
        <dbReference type="SAM" id="MobiDB-lite"/>
    </source>
</evidence>
<reference evidence="3" key="2">
    <citation type="submission" date="2025-08" db="UniProtKB">
        <authorList>
            <consortium name="Ensembl"/>
        </authorList>
    </citation>
    <scope>IDENTIFICATION</scope>
</reference>
<feature type="compositionally biased region" description="Basic and acidic residues" evidence="1">
    <location>
        <begin position="1889"/>
        <end position="1906"/>
    </location>
</feature>
<feature type="compositionally biased region" description="Basic and acidic residues" evidence="1">
    <location>
        <begin position="1556"/>
        <end position="1565"/>
    </location>
</feature>
<feature type="compositionally biased region" description="Polar residues" evidence="1">
    <location>
        <begin position="1713"/>
        <end position="1742"/>
    </location>
</feature>
<reference evidence="3" key="3">
    <citation type="submission" date="2025-09" db="UniProtKB">
        <authorList>
            <consortium name="Ensembl"/>
        </authorList>
    </citation>
    <scope>IDENTIFICATION</scope>
</reference>
<feature type="region of interest" description="Disordered" evidence="1">
    <location>
        <begin position="1881"/>
        <end position="2071"/>
    </location>
</feature>
<dbReference type="GO" id="GO:0001156">
    <property type="term" value="F:TFIIIC-class transcription factor complex binding"/>
    <property type="evidence" value="ECO:0007669"/>
    <property type="project" value="TreeGrafter"/>
</dbReference>
<dbReference type="SMART" id="SM00717">
    <property type="entry name" value="SANT"/>
    <property type="match status" value="1"/>
</dbReference>
<gene>
    <name evidence="3" type="primary">bdp1</name>
</gene>
<dbReference type="OMA" id="TSEFTHE"/>
<dbReference type="InterPro" id="IPR039467">
    <property type="entry name" value="TFIIIB_B''_Myb"/>
</dbReference>
<feature type="compositionally biased region" description="Acidic residues" evidence="1">
    <location>
        <begin position="531"/>
        <end position="554"/>
    </location>
</feature>
<organism evidence="3 4">
    <name type="scientific">Takifugu rubripes</name>
    <name type="common">Japanese pufferfish</name>
    <name type="synonym">Fugu rubripes</name>
    <dbReference type="NCBI Taxonomy" id="31033"/>
    <lineage>
        <taxon>Eukaryota</taxon>
        <taxon>Metazoa</taxon>
        <taxon>Chordata</taxon>
        <taxon>Craniata</taxon>
        <taxon>Vertebrata</taxon>
        <taxon>Euteleostomi</taxon>
        <taxon>Actinopterygii</taxon>
        <taxon>Neopterygii</taxon>
        <taxon>Teleostei</taxon>
        <taxon>Neoteleostei</taxon>
        <taxon>Acanthomorphata</taxon>
        <taxon>Eupercaria</taxon>
        <taxon>Tetraodontiformes</taxon>
        <taxon>Tetradontoidea</taxon>
        <taxon>Tetraodontidae</taxon>
        <taxon>Takifugu</taxon>
    </lineage>
</organism>
<dbReference type="Pfam" id="PF15963">
    <property type="entry name" value="Myb_DNA-bind_7"/>
    <property type="match status" value="1"/>
</dbReference>
<feature type="region of interest" description="Disordered" evidence="1">
    <location>
        <begin position="1253"/>
        <end position="1455"/>
    </location>
</feature>
<evidence type="ECO:0000313" key="4">
    <source>
        <dbReference type="Proteomes" id="UP000005226"/>
    </source>
</evidence>
<feature type="region of interest" description="Disordered" evidence="1">
    <location>
        <begin position="1"/>
        <end position="218"/>
    </location>
</feature>
<feature type="compositionally biased region" description="Polar residues" evidence="1">
    <location>
        <begin position="1402"/>
        <end position="1413"/>
    </location>
</feature>
<dbReference type="GO" id="GO:0000126">
    <property type="term" value="C:transcription factor TFIIIB complex"/>
    <property type="evidence" value="ECO:0007669"/>
    <property type="project" value="TreeGrafter"/>
</dbReference>
<feature type="compositionally biased region" description="Acidic residues" evidence="1">
    <location>
        <begin position="347"/>
        <end position="362"/>
    </location>
</feature>
<feature type="compositionally biased region" description="Acidic residues" evidence="1">
    <location>
        <begin position="782"/>
        <end position="791"/>
    </location>
</feature>
<dbReference type="GO" id="GO:0070898">
    <property type="term" value="P:RNA polymerase III preinitiation complex assembly"/>
    <property type="evidence" value="ECO:0007669"/>
    <property type="project" value="TreeGrafter"/>
</dbReference>
<evidence type="ECO:0000259" key="2">
    <source>
        <dbReference type="SMART" id="SM00717"/>
    </source>
</evidence>
<feature type="compositionally biased region" description="Basic and acidic residues" evidence="1">
    <location>
        <begin position="1256"/>
        <end position="1266"/>
    </location>
</feature>
<feature type="compositionally biased region" description="Basic and acidic residues" evidence="1">
    <location>
        <begin position="578"/>
        <end position="595"/>
    </location>
</feature>
<feature type="compositionally biased region" description="Polar residues" evidence="1">
    <location>
        <begin position="955"/>
        <end position="970"/>
    </location>
</feature>
<dbReference type="Ensembl" id="ENSTRUT00000051839.2">
    <property type="protein sequence ID" value="ENSTRUP00000054422.2"/>
    <property type="gene ID" value="ENSTRUG00000023798.2"/>
</dbReference>
<feature type="region of interest" description="Disordered" evidence="1">
    <location>
        <begin position="319"/>
        <end position="364"/>
    </location>
</feature>
<dbReference type="Gene3D" id="1.10.10.60">
    <property type="entry name" value="Homeodomain-like"/>
    <property type="match status" value="1"/>
</dbReference>
<feature type="compositionally biased region" description="Low complexity" evidence="1">
    <location>
        <begin position="720"/>
        <end position="735"/>
    </location>
</feature>
<dbReference type="CDD" id="cd00167">
    <property type="entry name" value="SANT"/>
    <property type="match status" value="1"/>
</dbReference>
<feature type="compositionally biased region" description="Polar residues" evidence="1">
    <location>
        <begin position="1668"/>
        <end position="1681"/>
    </location>
</feature>
<dbReference type="STRING" id="31033.ENSTRUP00000054422"/>
<feature type="compositionally biased region" description="Polar residues" evidence="1">
    <location>
        <begin position="2049"/>
        <end position="2060"/>
    </location>
</feature>
<feature type="compositionally biased region" description="Polar residues" evidence="1">
    <location>
        <begin position="1023"/>
        <end position="1068"/>
    </location>
</feature>
<feature type="compositionally biased region" description="Low complexity" evidence="1">
    <location>
        <begin position="1976"/>
        <end position="1992"/>
    </location>
</feature>
<feature type="compositionally biased region" description="Pro residues" evidence="1">
    <location>
        <begin position="736"/>
        <end position="748"/>
    </location>
</feature>
<feature type="compositionally biased region" description="Polar residues" evidence="1">
    <location>
        <begin position="29"/>
        <end position="46"/>
    </location>
</feature>
<feature type="compositionally biased region" description="Basic residues" evidence="1">
    <location>
        <begin position="1305"/>
        <end position="1314"/>
    </location>
</feature>
<feature type="compositionally biased region" description="Low complexity" evidence="1">
    <location>
        <begin position="1326"/>
        <end position="1340"/>
    </location>
</feature>
<feature type="compositionally biased region" description="Polar residues" evidence="1">
    <location>
        <begin position="1169"/>
        <end position="1179"/>
    </location>
</feature>
<dbReference type="PANTHER" id="PTHR22929:SF0">
    <property type="entry name" value="TRANSCRIPTION FACTOR TFIIIB COMPONENT B'' HOMOLOG"/>
    <property type="match status" value="1"/>
</dbReference>
<feature type="compositionally biased region" description="Basic and acidic residues" evidence="1">
    <location>
        <begin position="186"/>
        <end position="207"/>
    </location>
</feature>
<reference evidence="3 4" key="1">
    <citation type="journal article" date="2011" name="Genome Biol. Evol.">
        <title>Integration of the genetic map and genome assembly of fugu facilitates insights into distinct features of genome evolution in teleosts and mammals.</title>
        <authorList>
            <person name="Kai W."/>
            <person name="Kikuchi K."/>
            <person name="Tohari S."/>
            <person name="Chew A.K."/>
            <person name="Tay A."/>
            <person name="Fujiwara A."/>
            <person name="Hosoya S."/>
            <person name="Suetake H."/>
            <person name="Naruse K."/>
            <person name="Brenner S."/>
            <person name="Suzuki Y."/>
            <person name="Venkatesh B."/>
        </authorList>
    </citation>
    <scope>NUCLEOTIDE SEQUENCE [LARGE SCALE GENOMIC DNA]</scope>
</reference>
<feature type="compositionally biased region" description="Polar residues" evidence="1">
    <location>
        <begin position="1579"/>
        <end position="1588"/>
    </location>
</feature>
<accession>A0A3B5KEG6</accession>